<dbReference type="Pfam" id="PF13768">
    <property type="entry name" value="VWA_3"/>
    <property type="match status" value="1"/>
</dbReference>
<feature type="transmembrane region" description="Helical" evidence="2">
    <location>
        <begin position="894"/>
        <end position="918"/>
    </location>
</feature>
<dbReference type="STRING" id="1790.A5645_13175"/>
<feature type="domain" description="VIT" evidence="4">
    <location>
        <begin position="15"/>
        <end position="143"/>
    </location>
</feature>
<accession>A0A1A3BUS5</accession>
<dbReference type="InterPro" id="IPR002035">
    <property type="entry name" value="VWF_A"/>
</dbReference>
<gene>
    <name evidence="5" type="ORF">A9X01_02775</name>
</gene>
<proteinExistence type="predicted"/>
<evidence type="ECO:0000313" key="5">
    <source>
        <dbReference type="EMBL" id="OBI77151.1"/>
    </source>
</evidence>
<feature type="region of interest" description="Disordered" evidence="1">
    <location>
        <begin position="1"/>
        <end position="28"/>
    </location>
</feature>
<organism evidence="5 6">
    <name type="scientific">Mycobacterium asiaticum</name>
    <dbReference type="NCBI Taxonomy" id="1790"/>
    <lineage>
        <taxon>Bacteria</taxon>
        <taxon>Bacillati</taxon>
        <taxon>Actinomycetota</taxon>
        <taxon>Actinomycetes</taxon>
        <taxon>Mycobacteriales</taxon>
        <taxon>Mycobacteriaceae</taxon>
        <taxon>Mycobacterium</taxon>
    </lineage>
</organism>
<dbReference type="AlphaFoldDB" id="A0A1A3BUS5"/>
<feature type="compositionally biased region" description="Polar residues" evidence="1">
    <location>
        <begin position="1"/>
        <end position="11"/>
    </location>
</feature>
<evidence type="ECO:0000256" key="1">
    <source>
        <dbReference type="SAM" id="MobiDB-lite"/>
    </source>
</evidence>
<evidence type="ECO:0000313" key="6">
    <source>
        <dbReference type="Proteomes" id="UP000093795"/>
    </source>
</evidence>
<dbReference type="PANTHER" id="PTHR45737">
    <property type="entry name" value="VON WILLEBRAND FACTOR A DOMAIN-CONTAINING PROTEIN 5A"/>
    <property type="match status" value="1"/>
</dbReference>
<dbReference type="PANTHER" id="PTHR45737:SF6">
    <property type="entry name" value="VON WILLEBRAND FACTOR A DOMAIN-CONTAINING PROTEIN 5A"/>
    <property type="match status" value="1"/>
</dbReference>
<dbReference type="RefSeq" id="WP_065122834.1">
    <property type="nucleotide sequence ID" value="NZ_LZKQ01000268.1"/>
</dbReference>
<name>A0A1A3BUS5_MYCAS</name>
<dbReference type="InterPro" id="IPR036465">
    <property type="entry name" value="vWFA_dom_sf"/>
</dbReference>
<comment type="caution">
    <text evidence="5">The sequence shown here is derived from an EMBL/GenBank/DDBJ whole genome shotgun (WGS) entry which is preliminary data.</text>
</comment>
<dbReference type="Pfam" id="PF08487">
    <property type="entry name" value="VIT"/>
    <property type="match status" value="1"/>
</dbReference>
<dbReference type="SMART" id="SM00609">
    <property type="entry name" value="VIT"/>
    <property type="match status" value="1"/>
</dbReference>
<reference evidence="5 6" key="1">
    <citation type="submission" date="2016-06" db="EMBL/GenBank/DDBJ databases">
        <authorList>
            <person name="Kjaerup R.B."/>
            <person name="Dalgaard T.S."/>
            <person name="Juul-Madsen H.R."/>
        </authorList>
    </citation>
    <scope>NUCLEOTIDE SEQUENCE [LARGE SCALE GENOMIC DNA]</scope>
    <source>
        <strain evidence="5 6">1081914.2</strain>
    </source>
</reference>
<dbReference type="SUPFAM" id="SSF53300">
    <property type="entry name" value="vWA-like"/>
    <property type="match status" value="1"/>
</dbReference>
<evidence type="ECO:0008006" key="7">
    <source>
        <dbReference type="Google" id="ProtNLM"/>
    </source>
</evidence>
<dbReference type="Gene3D" id="3.40.50.410">
    <property type="entry name" value="von Willebrand factor, type A domain"/>
    <property type="match status" value="1"/>
</dbReference>
<dbReference type="PROSITE" id="PS51468">
    <property type="entry name" value="VIT"/>
    <property type="match status" value="1"/>
</dbReference>
<keyword evidence="2" id="KW-1133">Transmembrane helix</keyword>
<feature type="domain" description="VWFA" evidence="3">
    <location>
        <begin position="289"/>
        <end position="461"/>
    </location>
</feature>
<sequence length="931" mass="98781">MTVRTPSTTGAASAADGHPGALRTERGNLPLDRVDVRADITGLTSQVELTQDFVNTFDVPLEASYVFPLPDHAAVTDLRLTLDGRVIPAELQEREEARRGYDTSVTAGRRASITEEERPDVFTIRVGNIRPGERVNAAITLVIPLSCQDGEATFRLPLVVAPRYIPGEPIAGAAVGDGHTGDTDAVPDASRISPPVLLPGFPRRVPLSIDIGIDSVELSDVTSNLPTETTGEGRLRVLTGARADRDLVLRMPYAADDSLLLVPDADGDDGTYLLTVQPAASNVPARPRNLVLLLDCSDSMSGWKTAAARRAAARIVDALTAADRFAVLTFADRIDRPAGLADGLVAANDRNRFRAIEHLTRVEAEGDTGLFAPLQEALSLLRDTEDATVVLISDGQVGNEDQILRGLTTGLQRVRLHALGIDQAANAGFLRRLASVGGGHCELIESEDRLDDALQAMQSRIGAPLVRSLSLRADGLSLLDDTASPARLPDLLPGVPLVVTGRYRGSADGSLTVRGVDRDGEDWAVRVAGQRVSLLAARAQWARAHLRDLEDRYASAPDRAARIVETSLQFGVLSRFTAYVAADERIVATGELQHRVMQPVEMPAGWALDAKDIGTKHSEPKPPRIVKLRNVIAVVVAGAVLLGGGGIMTLSRDGSSPATRDGVAAGKLTEAPNQYRPEPSSGLPATLGGGIADNTTVAPAPLAPPTDSTLKRDIVTNGSLQLVVAEPGPVADQLVNAVTDAGGRVDSRTERSGSSAPVVGLVLRIPADKLDAVLADAKKFGTVQSMSINHTDVTTQRVDLDARIEALQTSVKRLLELMSKAGNVADLLSAESQLTQRQADLDSLKAQRSTLGDEISYATINVNISTESKESPQGFFGALERGWHALLGAAHTGLLLVGFLLPWLVLLSVPVFVLVLWLRRKAAKGAAEAKA</sequence>
<dbReference type="Proteomes" id="UP000093795">
    <property type="component" value="Unassembled WGS sequence"/>
</dbReference>
<dbReference type="OrthoDB" id="186919at2"/>
<evidence type="ECO:0000256" key="2">
    <source>
        <dbReference type="SAM" id="Phobius"/>
    </source>
</evidence>
<dbReference type="SMART" id="SM00327">
    <property type="entry name" value="VWA"/>
    <property type="match status" value="1"/>
</dbReference>
<dbReference type="Pfam" id="PF14257">
    <property type="entry name" value="DUF4349"/>
    <property type="match status" value="1"/>
</dbReference>
<dbReference type="EMBL" id="LZKQ01000268">
    <property type="protein sequence ID" value="OBI77151.1"/>
    <property type="molecule type" value="Genomic_DNA"/>
</dbReference>
<evidence type="ECO:0000259" key="3">
    <source>
        <dbReference type="PROSITE" id="PS50234"/>
    </source>
</evidence>
<keyword evidence="2" id="KW-0472">Membrane</keyword>
<dbReference type="PROSITE" id="PS50234">
    <property type="entry name" value="VWFA"/>
    <property type="match status" value="1"/>
</dbReference>
<evidence type="ECO:0000259" key="4">
    <source>
        <dbReference type="PROSITE" id="PS51468"/>
    </source>
</evidence>
<protein>
    <recommendedName>
        <fullName evidence="7">DUF4349 domain-containing protein</fullName>
    </recommendedName>
</protein>
<keyword evidence="2" id="KW-0812">Transmembrane</keyword>
<dbReference type="InterPro" id="IPR013694">
    <property type="entry name" value="VIT"/>
</dbReference>
<dbReference type="InterPro" id="IPR025645">
    <property type="entry name" value="DUF4349"/>
</dbReference>
<feature type="region of interest" description="Disordered" evidence="1">
    <location>
        <begin position="667"/>
        <end position="691"/>
    </location>
</feature>